<evidence type="ECO:0000313" key="13">
    <source>
        <dbReference type="Proteomes" id="UP001162131"/>
    </source>
</evidence>
<dbReference type="EC" id="2.7.11.24" evidence="10"/>
<dbReference type="Gene3D" id="3.30.200.20">
    <property type="entry name" value="Phosphorylase Kinase, domain 1"/>
    <property type="match status" value="1"/>
</dbReference>
<evidence type="ECO:0000256" key="5">
    <source>
        <dbReference type="ARBA" id="ARBA00022840"/>
    </source>
</evidence>
<evidence type="ECO:0000313" key="12">
    <source>
        <dbReference type="EMBL" id="CAG9312793.1"/>
    </source>
</evidence>
<evidence type="ECO:0000256" key="3">
    <source>
        <dbReference type="ARBA" id="ARBA00022741"/>
    </source>
</evidence>
<reference evidence="12" key="1">
    <citation type="submission" date="2021-09" db="EMBL/GenBank/DDBJ databases">
        <authorList>
            <consortium name="AG Swart"/>
            <person name="Singh M."/>
            <person name="Singh A."/>
            <person name="Seah K."/>
            <person name="Emmerich C."/>
        </authorList>
    </citation>
    <scope>NUCLEOTIDE SEQUENCE</scope>
    <source>
        <strain evidence="12">ATCC30299</strain>
    </source>
</reference>
<evidence type="ECO:0000256" key="6">
    <source>
        <dbReference type="ARBA" id="ARBA00047899"/>
    </source>
</evidence>
<accession>A0AAU9IKU5</accession>
<comment type="similarity">
    <text evidence="10">Belongs to the protein kinase superfamily. Ser/Thr protein kinase family. MAP kinase subfamily.</text>
</comment>
<dbReference type="InterPro" id="IPR003527">
    <property type="entry name" value="MAP_kinase_CS"/>
</dbReference>
<evidence type="ECO:0000259" key="11">
    <source>
        <dbReference type="PROSITE" id="PS50011"/>
    </source>
</evidence>
<dbReference type="GO" id="GO:0005524">
    <property type="term" value="F:ATP binding"/>
    <property type="evidence" value="ECO:0007669"/>
    <property type="project" value="UniProtKB-UniRule"/>
</dbReference>
<dbReference type="GO" id="GO:0004707">
    <property type="term" value="F:MAP kinase activity"/>
    <property type="evidence" value="ECO:0007669"/>
    <property type="project" value="UniProtKB-EC"/>
</dbReference>
<evidence type="ECO:0000256" key="2">
    <source>
        <dbReference type="ARBA" id="ARBA00022679"/>
    </source>
</evidence>
<dbReference type="InterPro" id="IPR011009">
    <property type="entry name" value="Kinase-like_dom_sf"/>
</dbReference>
<comment type="cofactor">
    <cofactor evidence="10">
        <name>Mg(2+)</name>
        <dbReference type="ChEBI" id="CHEBI:18420"/>
    </cofactor>
</comment>
<keyword evidence="2 10" id="KW-0808">Transferase</keyword>
<comment type="catalytic activity">
    <reaction evidence="10">
        <text>L-threonyl-[protein] + ATP = O-phospho-L-threonyl-[protein] + ADP + H(+)</text>
        <dbReference type="Rhea" id="RHEA:46608"/>
        <dbReference type="Rhea" id="RHEA-COMP:11060"/>
        <dbReference type="Rhea" id="RHEA-COMP:11605"/>
        <dbReference type="ChEBI" id="CHEBI:15378"/>
        <dbReference type="ChEBI" id="CHEBI:30013"/>
        <dbReference type="ChEBI" id="CHEBI:30616"/>
        <dbReference type="ChEBI" id="CHEBI:61977"/>
        <dbReference type="ChEBI" id="CHEBI:456216"/>
        <dbReference type="EC" id="2.7.11.24"/>
    </reaction>
</comment>
<dbReference type="FunFam" id="1.10.510.10:FF:000405">
    <property type="entry name" value="Mitogen-activated protein kinase"/>
    <property type="match status" value="1"/>
</dbReference>
<dbReference type="AlphaFoldDB" id="A0AAU9IKU5"/>
<keyword evidence="4 10" id="KW-0418">Kinase</keyword>
<dbReference type="InterPro" id="IPR000719">
    <property type="entry name" value="Prot_kinase_dom"/>
</dbReference>
<dbReference type="CDD" id="cd07834">
    <property type="entry name" value="STKc_MAPK"/>
    <property type="match status" value="1"/>
</dbReference>
<proteinExistence type="inferred from homology"/>
<evidence type="ECO:0000256" key="9">
    <source>
        <dbReference type="RuleBase" id="RU000304"/>
    </source>
</evidence>
<keyword evidence="1 9" id="KW-0723">Serine/threonine-protein kinase</keyword>
<dbReference type="PANTHER" id="PTHR24055">
    <property type="entry name" value="MITOGEN-ACTIVATED PROTEIN KINASE"/>
    <property type="match status" value="1"/>
</dbReference>
<dbReference type="Proteomes" id="UP001162131">
    <property type="component" value="Unassembled WGS sequence"/>
</dbReference>
<keyword evidence="10" id="KW-0460">Magnesium</keyword>
<keyword evidence="5 8" id="KW-0067">ATP-binding</keyword>
<comment type="catalytic activity">
    <reaction evidence="6">
        <text>L-threonyl-[protein] + ATP = O-phospho-L-threonyl-[protein] + ADP + H(+)</text>
        <dbReference type="Rhea" id="RHEA:46608"/>
        <dbReference type="Rhea" id="RHEA-COMP:11060"/>
        <dbReference type="Rhea" id="RHEA-COMP:11605"/>
        <dbReference type="ChEBI" id="CHEBI:15378"/>
        <dbReference type="ChEBI" id="CHEBI:30013"/>
        <dbReference type="ChEBI" id="CHEBI:30616"/>
        <dbReference type="ChEBI" id="CHEBI:61977"/>
        <dbReference type="ChEBI" id="CHEBI:456216"/>
        <dbReference type="EC" id="2.7.11.1"/>
    </reaction>
</comment>
<dbReference type="InterPro" id="IPR008271">
    <property type="entry name" value="Ser/Thr_kinase_AS"/>
</dbReference>
<dbReference type="FunFam" id="3.30.200.20:FF:000046">
    <property type="entry name" value="Mitogen-activated protein kinase"/>
    <property type="match status" value="1"/>
</dbReference>
<keyword evidence="13" id="KW-1185">Reference proteome</keyword>
<comment type="catalytic activity">
    <reaction evidence="7">
        <text>L-seryl-[protein] + ATP = O-phospho-L-seryl-[protein] + ADP + H(+)</text>
        <dbReference type="Rhea" id="RHEA:17989"/>
        <dbReference type="Rhea" id="RHEA-COMP:9863"/>
        <dbReference type="Rhea" id="RHEA-COMP:11604"/>
        <dbReference type="ChEBI" id="CHEBI:15378"/>
        <dbReference type="ChEBI" id="CHEBI:29999"/>
        <dbReference type="ChEBI" id="CHEBI:30616"/>
        <dbReference type="ChEBI" id="CHEBI:83421"/>
        <dbReference type="ChEBI" id="CHEBI:456216"/>
        <dbReference type="EC" id="2.7.11.1"/>
    </reaction>
</comment>
<comment type="activity regulation">
    <text evidence="10">Activated by threonine and tyrosine phosphorylation.</text>
</comment>
<sequence length="405" mass="46544">MASSLPNWELPPRYQLTRKIGQGTYGSVCEANDLQTGEKVAIKSIKALFDQQVVATRMLREISIMRSLNHPTIIKIKKILMPSQPEFFNTVYIVMEHADSDLKKLARSSTFLDHTHVKFLMYQAICGCRYMHSANIFHRDIKPGNILINSDCSLKICDFGLSRSYQGLNKSFQNAANNQLESNEIAGRERDFKKVTKRILTDHVATRWYRAPEVILLEKEYGKEIDIWSLGCVFAELLGMISDNISQYLERAPLFPGKSCFPLSPDPSATNQRGGYPSSNNDQLNMIFRIIGTPSDDDCSFISDPRALNYVRSFPINEPVDLRELYPGSTPEELNLLLRLLTFSPINRITLDQALEHPYFRDIRRPELESLASVPADFIFDREEDLDMQTLRDLFRREIERYNDN</sequence>
<evidence type="ECO:0000256" key="10">
    <source>
        <dbReference type="RuleBase" id="RU361165"/>
    </source>
</evidence>
<comment type="caution">
    <text evidence="12">The sequence shown here is derived from an EMBL/GenBank/DDBJ whole genome shotgun (WGS) entry which is preliminary data.</text>
</comment>
<protein>
    <recommendedName>
        <fullName evidence="10">Mitogen-activated protein kinase</fullName>
        <ecNumber evidence="10">2.7.11.24</ecNumber>
    </recommendedName>
</protein>
<dbReference type="InterPro" id="IPR050117">
    <property type="entry name" value="MAPK"/>
</dbReference>
<dbReference type="PROSITE" id="PS01351">
    <property type="entry name" value="MAPK"/>
    <property type="match status" value="1"/>
</dbReference>
<dbReference type="EMBL" id="CAJZBQ010000009">
    <property type="protein sequence ID" value="CAG9312793.1"/>
    <property type="molecule type" value="Genomic_DNA"/>
</dbReference>
<dbReference type="InterPro" id="IPR017441">
    <property type="entry name" value="Protein_kinase_ATP_BS"/>
</dbReference>
<feature type="binding site" evidence="8">
    <location>
        <position position="43"/>
    </location>
    <ligand>
        <name>ATP</name>
        <dbReference type="ChEBI" id="CHEBI:30616"/>
    </ligand>
</feature>
<dbReference type="SMART" id="SM00220">
    <property type="entry name" value="S_TKc"/>
    <property type="match status" value="1"/>
</dbReference>
<keyword evidence="3 8" id="KW-0547">Nucleotide-binding</keyword>
<evidence type="ECO:0000256" key="7">
    <source>
        <dbReference type="ARBA" id="ARBA00048679"/>
    </source>
</evidence>
<dbReference type="PROSITE" id="PS00107">
    <property type="entry name" value="PROTEIN_KINASE_ATP"/>
    <property type="match status" value="1"/>
</dbReference>
<dbReference type="PROSITE" id="PS00108">
    <property type="entry name" value="PROTEIN_KINASE_ST"/>
    <property type="match status" value="1"/>
</dbReference>
<evidence type="ECO:0000256" key="1">
    <source>
        <dbReference type="ARBA" id="ARBA00022527"/>
    </source>
</evidence>
<evidence type="ECO:0000256" key="8">
    <source>
        <dbReference type="PROSITE-ProRule" id="PRU10141"/>
    </source>
</evidence>
<dbReference type="Gene3D" id="1.10.510.10">
    <property type="entry name" value="Transferase(Phosphotransferase) domain 1"/>
    <property type="match status" value="1"/>
</dbReference>
<dbReference type="SUPFAM" id="SSF56112">
    <property type="entry name" value="Protein kinase-like (PK-like)"/>
    <property type="match status" value="1"/>
</dbReference>
<name>A0AAU9IKU5_9CILI</name>
<evidence type="ECO:0000256" key="4">
    <source>
        <dbReference type="ARBA" id="ARBA00022777"/>
    </source>
</evidence>
<feature type="domain" description="Protein kinase" evidence="11">
    <location>
        <begin position="14"/>
        <end position="360"/>
    </location>
</feature>
<dbReference type="PROSITE" id="PS50011">
    <property type="entry name" value="PROTEIN_KINASE_DOM"/>
    <property type="match status" value="1"/>
</dbReference>
<organism evidence="12 13">
    <name type="scientific">Blepharisma stoltei</name>
    <dbReference type="NCBI Taxonomy" id="1481888"/>
    <lineage>
        <taxon>Eukaryota</taxon>
        <taxon>Sar</taxon>
        <taxon>Alveolata</taxon>
        <taxon>Ciliophora</taxon>
        <taxon>Postciliodesmatophora</taxon>
        <taxon>Heterotrichea</taxon>
        <taxon>Heterotrichida</taxon>
        <taxon>Blepharismidae</taxon>
        <taxon>Blepharisma</taxon>
    </lineage>
</organism>
<dbReference type="Pfam" id="PF00069">
    <property type="entry name" value="Pkinase"/>
    <property type="match status" value="1"/>
</dbReference>
<gene>
    <name evidence="12" type="ORF">BSTOLATCC_MIC7588</name>
</gene>